<feature type="signal peptide" evidence="1">
    <location>
        <begin position="1"/>
        <end position="18"/>
    </location>
</feature>
<protein>
    <recommendedName>
        <fullName evidence="4">Glycoside hydrolase 123 C-terminal domain-containing protein</fullName>
    </recommendedName>
</protein>
<keyword evidence="1" id="KW-0732">Signal</keyword>
<comment type="caution">
    <text evidence="2">The sequence shown here is derived from an EMBL/GenBank/DDBJ whole genome shotgun (WGS) entry which is preliminary data.</text>
</comment>
<accession>A0A1V4T5Y2</accession>
<dbReference type="STRING" id="64969.SAMN02745127_01446"/>
<dbReference type="AlphaFoldDB" id="A0A1V4T5Y2"/>
<evidence type="ECO:0000313" key="2">
    <source>
        <dbReference type="EMBL" id="OPX55589.1"/>
    </source>
</evidence>
<sequence>MFYLVLTLTLLNSTTALATEAAAKILSPLTEPYGKQYWTLPTGIEKGQQLIIHGQVIGNEEKPQRLLIRIDSQNSHNYQSRFNLELLFPAGNFRHQLDLDQLFTSAKKRLLSTDIRQLYIVPLDQDFRFQKIQLQVKPQAPEGIIGWDFGAKDQNPAWGFTAVSPDSTTAGIQIQGASRVRQRPYFDDLIQDGIEGLTDLQLPLANGLWHLRLWTEDIGEWEYFPHALEQRIKVNGQTIYQQNLTPTQWIAEHYLTALPILNTGFAPSLKLAQQRFWYSIGSKRGRPVDTLVQVNNGQIHLSFSSPDSAGRFISALIAVPVEMKYPESRKILNRFEQLRADQFANHWPVVNNHNLLQALPKPYQGETLAYADQEKLILHFTFERTLPALNAINLPVNNLQLYQVRQQLKRVGGQEQALQQEAILDPLPIDNLSLQQLQPKAGEHWLLVADFDASQWVEHQHRNGAPWGLEFGTQTRAITLQALNLKLPPAPVPVGIYLDYAPHLTWFDSSAAQQQSQCDYRLLKKLGLTGVAPALPTPSLNQEQVFKQAVQQPLLAGLLPPFPAYTPVKRLLAQYDQSASLQQLAKLSSVSPLLLWSLADEPGLHPEQDQQLSLLGQSLHRVLPKAQRMAQLNQAEHDARLEQFDAVLLNQGYRLNAQRLAQLQQKNKALYLYNLPNLRLAAGYYLWRSNAKGFWQWHGRMPTAHPFDPTDGREDDVQFLLPSAEVCGATQINSRLISLVQGIEDLRWLTWLEQQAQQNLDAALLQQQIQQQISLNWSQNTMTNQQLDQLTQQIKHLWQNFSFAKLQKIQ</sequence>
<organism evidence="2 3">
    <name type="scientific">Oceanospirillum multiglobuliferum</name>
    <dbReference type="NCBI Taxonomy" id="64969"/>
    <lineage>
        <taxon>Bacteria</taxon>
        <taxon>Pseudomonadati</taxon>
        <taxon>Pseudomonadota</taxon>
        <taxon>Gammaproteobacteria</taxon>
        <taxon>Oceanospirillales</taxon>
        <taxon>Oceanospirillaceae</taxon>
        <taxon>Oceanospirillum</taxon>
    </lineage>
</organism>
<evidence type="ECO:0008006" key="4">
    <source>
        <dbReference type="Google" id="ProtNLM"/>
    </source>
</evidence>
<proteinExistence type="predicted"/>
<feature type="chain" id="PRO_5010744247" description="Glycoside hydrolase 123 C-terminal domain-containing protein" evidence="1">
    <location>
        <begin position="19"/>
        <end position="810"/>
    </location>
</feature>
<reference evidence="2 3" key="1">
    <citation type="submission" date="2017-01" db="EMBL/GenBank/DDBJ databases">
        <title>Genome Sequencing of a Marine Spirillum, Oceanospirillum multiglobuliferum ATCC 33336, from Japan.</title>
        <authorList>
            <person name="Carney J.G."/>
            <person name="Trachtenberg A.M."/>
            <person name="Rheaume B.A."/>
            <person name="Linnane J.D."/>
            <person name="Pitts N.L."/>
            <person name="Mykles D.L."/>
            <person name="Maclea K.S."/>
        </authorList>
    </citation>
    <scope>NUCLEOTIDE SEQUENCE [LARGE SCALE GENOMIC DNA]</scope>
    <source>
        <strain evidence="2 3">ATCC 33336</strain>
    </source>
</reference>
<dbReference type="EMBL" id="MTSM01000008">
    <property type="protein sequence ID" value="OPX55589.1"/>
    <property type="molecule type" value="Genomic_DNA"/>
</dbReference>
<name>A0A1V4T5Y2_9GAMM</name>
<evidence type="ECO:0000256" key="1">
    <source>
        <dbReference type="SAM" id="SignalP"/>
    </source>
</evidence>
<gene>
    <name evidence="2" type="ORF">BTE48_08210</name>
</gene>
<evidence type="ECO:0000313" key="3">
    <source>
        <dbReference type="Proteomes" id="UP000191418"/>
    </source>
</evidence>
<keyword evidence="3" id="KW-1185">Reference proteome</keyword>
<dbReference type="Proteomes" id="UP000191418">
    <property type="component" value="Unassembled WGS sequence"/>
</dbReference>